<dbReference type="Proteomes" id="UP000692954">
    <property type="component" value="Unassembled WGS sequence"/>
</dbReference>
<proteinExistence type="predicted"/>
<reference evidence="1" key="1">
    <citation type="submission" date="2021-01" db="EMBL/GenBank/DDBJ databases">
        <authorList>
            <consortium name="Genoscope - CEA"/>
            <person name="William W."/>
        </authorList>
    </citation>
    <scope>NUCLEOTIDE SEQUENCE</scope>
</reference>
<keyword evidence="2" id="KW-1185">Reference proteome</keyword>
<sequence length="606" mass="71439">MEIYKPGFSFCQQDSTILHQIMNYFQVVFEQIENEFKCNIDQIRYPVLMLLDLIEKEDYVQKQQHDINNSIPNSQHKIYLWEQMKETCLQIILERKNQLEFEMNQQIKQKEKIWTILQGTFEEKQGSKILIGPTLVGLKHGNYYYKNKDGSNEIAGEMYLNYQTNFWVQEGRYIQLYRQFRINFGVILKIGQIQYVNDGEIIRNDRIDYLKDNSQILTQLDQIKDLKWQGSYGQNGKKIGKWNVSLENQLINAGGNYQNDGLKIGNWIDLYQDYTKFSKAYLIGQYKEGRKYGRWKAISEKLTIGGGNYDEKGQKNGYWEDIVENYLGLNYLSFQGQYNSGRKSGCWQAIYNKKKKIILGRYDDNGLKVGQWVVLHKFFNPSCRVLSFGQYNNGKKFGQWIIQQTKKKIGGGMYNDEGKKVGQWKELSPNFQLEFQVFYAGLYEKGIRQGEWKIYYQDRLIGGGNYDQNGMKQGFWKDAHQNFSYRIQVIYQGEYSNGWKQGRWDIMFDDKVIGGGDYNQGIRQGKWVDIDCKYADYYQVLCAGEYLNGFKIGQWDTIFQEVVIGGGKYEDGIKNGKWIVQDQQWNQHKQLFQEINFQNGVQQYSN</sequence>
<evidence type="ECO:0000313" key="1">
    <source>
        <dbReference type="EMBL" id="CAD8112063.1"/>
    </source>
</evidence>
<name>A0A8S1Q9N8_9CILI</name>
<dbReference type="PANTHER" id="PTHR33706">
    <property type="entry name" value="MORN VARIANT REPEAT PROTEIN"/>
    <property type="match status" value="1"/>
</dbReference>
<organism evidence="1 2">
    <name type="scientific">Paramecium sonneborni</name>
    <dbReference type="NCBI Taxonomy" id="65129"/>
    <lineage>
        <taxon>Eukaryota</taxon>
        <taxon>Sar</taxon>
        <taxon>Alveolata</taxon>
        <taxon>Ciliophora</taxon>
        <taxon>Intramacronucleata</taxon>
        <taxon>Oligohymenophorea</taxon>
        <taxon>Peniculida</taxon>
        <taxon>Parameciidae</taxon>
        <taxon>Paramecium</taxon>
    </lineage>
</organism>
<comment type="caution">
    <text evidence="1">The sequence shown here is derived from an EMBL/GenBank/DDBJ whole genome shotgun (WGS) entry which is preliminary data.</text>
</comment>
<dbReference type="OrthoDB" id="10343394at2759"/>
<dbReference type="AlphaFoldDB" id="A0A8S1Q9N8"/>
<dbReference type="PANTHER" id="PTHR33706:SF1">
    <property type="entry name" value="TPR REPEAT PROTEIN"/>
    <property type="match status" value="1"/>
</dbReference>
<protein>
    <submittedName>
        <fullName evidence="1">Uncharacterized protein</fullName>
    </submittedName>
</protein>
<gene>
    <name evidence="1" type="ORF">PSON_ATCC_30995.1.T1000006</name>
</gene>
<dbReference type="EMBL" id="CAJJDN010000100">
    <property type="protein sequence ID" value="CAD8112063.1"/>
    <property type="molecule type" value="Genomic_DNA"/>
</dbReference>
<accession>A0A8S1Q9N8</accession>
<evidence type="ECO:0000313" key="2">
    <source>
        <dbReference type="Proteomes" id="UP000692954"/>
    </source>
</evidence>